<keyword evidence="1" id="KW-0812">Transmembrane</keyword>
<reference evidence="2" key="1">
    <citation type="submission" date="2022-07" db="EMBL/GenBank/DDBJ databases">
        <authorList>
            <person name="Wu T."/>
        </authorList>
    </citation>
    <scope>NUCLEOTIDE SEQUENCE</scope>
    <source>
        <strain evidence="2">SD-1</strain>
        <plasmid evidence="2">unnamed6</plasmid>
    </source>
</reference>
<name>A0AAX3EQC0_PAEUR</name>
<dbReference type="AlphaFoldDB" id="A0AAX3EQC0"/>
<evidence type="ECO:0000313" key="2">
    <source>
        <dbReference type="EMBL" id="UYW00209.1"/>
    </source>
</evidence>
<keyword evidence="1" id="KW-1133">Transmembrane helix</keyword>
<keyword evidence="2" id="KW-0614">Plasmid</keyword>
<accession>A0AAX3EQC0</accession>
<feature type="transmembrane region" description="Helical" evidence="1">
    <location>
        <begin position="21"/>
        <end position="44"/>
    </location>
</feature>
<dbReference type="RefSeq" id="WP_264450210.1">
    <property type="nucleotide sequence ID" value="NZ_CP101191.1"/>
</dbReference>
<feature type="transmembrane region" description="Helical" evidence="1">
    <location>
        <begin position="83"/>
        <end position="105"/>
    </location>
</feature>
<protein>
    <submittedName>
        <fullName evidence="2">Uncharacterized protein</fullName>
    </submittedName>
</protein>
<organism evidence="2 3">
    <name type="scientific">Paenarthrobacter ureafaciens</name>
    <dbReference type="NCBI Taxonomy" id="37931"/>
    <lineage>
        <taxon>Bacteria</taxon>
        <taxon>Bacillati</taxon>
        <taxon>Actinomycetota</taxon>
        <taxon>Actinomycetes</taxon>
        <taxon>Micrococcales</taxon>
        <taxon>Micrococcaceae</taxon>
        <taxon>Paenarthrobacter</taxon>
    </lineage>
</organism>
<geneLocation type="plasmid" evidence="2 3">
    <name>unnamed6</name>
</geneLocation>
<dbReference type="Proteomes" id="UP001163293">
    <property type="component" value="Plasmid unnamed6"/>
</dbReference>
<sequence length="113" mass="11575">MHPTKQTDERESRQELVFDKAYPVARAAALPLAIAAAGLAVVGSLVSVEWLGMLAVVMLGLAFLSYGAARVMEFTAAADLGKLAVGAAIGLLGVGLIAFEIYVAVTPSVATAT</sequence>
<feature type="transmembrane region" description="Helical" evidence="1">
    <location>
        <begin position="50"/>
        <end position="71"/>
    </location>
</feature>
<dbReference type="EMBL" id="CP101191">
    <property type="protein sequence ID" value="UYW00209.1"/>
    <property type="molecule type" value="Genomic_DNA"/>
</dbReference>
<proteinExistence type="predicted"/>
<keyword evidence="1" id="KW-0472">Membrane</keyword>
<gene>
    <name evidence="2" type="ORF">NL394_23925</name>
</gene>
<keyword evidence="3" id="KW-1185">Reference proteome</keyword>
<evidence type="ECO:0000256" key="1">
    <source>
        <dbReference type="SAM" id="Phobius"/>
    </source>
</evidence>
<evidence type="ECO:0000313" key="3">
    <source>
        <dbReference type="Proteomes" id="UP001163293"/>
    </source>
</evidence>